<organism evidence="8 9">
    <name type="scientific">Macrolepiota fuliginosa MF-IS2</name>
    <dbReference type="NCBI Taxonomy" id="1400762"/>
    <lineage>
        <taxon>Eukaryota</taxon>
        <taxon>Fungi</taxon>
        <taxon>Dikarya</taxon>
        <taxon>Basidiomycota</taxon>
        <taxon>Agaricomycotina</taxon>
        <taxon>Agaricomycetes</taxon>
        <taxon>Agaricomycetidae</taxon>
        <taxon>Agaricales</taxon>
        <taxon>Agaricineae</taxon>
        <taxon>Agaricaceae</taxon>
        <taxon>Macrolepiota</taxon>
    </lineage>
</organism>
<feature type="region of interest" description="Disordered" evidence="5">
    <location>
        <begin position="337"/>
        <end position="373"/>
    </location>
</feature>
<evidence type="ECO:0000313" key="9">
    <source>
        <dbReference type="Proteomes" id="UP000807342"/>
    </source>
</evidence>
<feature type="compositionally biased region" description="Low complexity" evidence="5">
    <location>
        <begin position="130"/>
        <end position="153"/>
    </location>
</feature>
<feature type="transmembrane region" description="Helical" evidence="6">
    <location>
        <begin position="455"/>
        <end position="474"/>
    </location>
</feature>
<dbReference type="OrthoDB" id="5382797at2759"/>
<evidence type="ECO:0000259" key="7">
    <source>
        <dbReference type="Pfam" id="PF01545"/>
    </source>
</evidence>
<keyword evidence="3 6" id="KW-1133">Transmembrane helix</keyword>
<dbReference type="GO" id="GO:0016020">
    <property type="term" value="C:membrane"/>
    <property type="evidence" value="ECO:0007669"/>
    <property type="project" value="UniProtKB-SubCell"/>
</dbReference>
<feature type="compositionally biased region" description="Polar residues" evidence="5">
    <location>
        <begin position="49"/>
        <end position="64"/>
    </location>
</feature>
<dbReference type="AlphaFoldDB" id="A0A9P5X6E3"/>
<feature type="domain" description="Cation efflux protein transmembrane" evidence="7">
    <location>
        <begin position="448"/>
        <end position="628"/>
    </location>
</feature>
<feature type="transmembrane region" description="Helical" evidence="6">
    <location>
        <begin position="578"/>
        <end position="596"/>
    </location>
</feature>
<dbReference type="InterPro" id="IPR058533">
    <property type="entry name" value="Cation_efflux_TM"/>
</dbReference>
<feature type="transmembrane region" description="Helical" evidence="6">
    <location>
        <begin position="505"/>
        <end position="524"/>
    </location>
</feature>
<reference evidence="8" key="1">
    <citation type="submission" date="2020-11" db="EMBL/GenBank/DDBJ databases">
        <authorList>
            <consortium name="DOE Joint Genome Institute"/>
            <person name="Ahrendt S."/>
            <person name="Riley R."/>
            <person name="Andreopoulos W."/>
            <person name="Labutti K."/>
            <person name="Pangilinan J."/>
            <person name="Ruiz-Duenas F.J."/>
            <person name="Barrasa J.M."/>
            <person name="Sanchez-Garcia M."/>
            <person name="Camarero S."/>
            <person name="Miyauchi S."/>
            <person name="Serrano A."/>
            <person name="Linde D."/>
            <person name="Babiker R."/>
            <person name="Drula E."/>
            <person name="Ayuso-Fernandez I."/>
            <person name="Pacheco R."/>
            <person name="Padilla G."/>
            <person name="Ferreira P."/>
            <person name="Barriuso J."/>
            <person name="Kellner H."/>
            <person name="Castanera R."/>
            <person name="Alfaro M."/>
            <person name="Ramirez L."/>
            <person name="Pisabarro A.G."/>
            <person name="Kuo A."/>
            <person name="Tritt A."/>
            <person name="Lipzen A."/>
            <person name="He G."/>
            <person name="Yan M."/>
            <person name="Ng V."/>
            <person name="Cullen D."/>
            <person name="Martin F."/>
            <person name="Rosso M.-N."/>
            <person name="Henrissat B."/>
            <person name="Hibbett D."/>
            <person name="Martinez A.T."/>
            <person name="Grigoriev I.V."/>
        </authorList>
    </citation>
    <scope>NUCLEOTIDE SEQUENCE</scope>
    <source>
        <strain evidence="8">MF-IS2</strain>
    </source>
</reference>
<keyword evidence="4 6" id="KW-0472">Membrane</keyword>
<feature type="compositionally biased region" description="Pro residues" evidence="5">
    <location>
        <begin position="341"/>
        <end position="355"/>
    </location>
</feature>
<dbReference type="EMBL" id="MU151288">
    <property type="protein sequence ID" value="KAF9445668.1"/>
    <property type="molecule type" value="Genomic_DNA"/>
</dbReference>
<dbReference type="SUPFAM" id="SSF161111">
    <property type="entry name" value="Cation efflux protein transmembrane domain-like"/>
    <property type="match status" value="1"/>
</dbReference>
<keyword evidence="2 6" id="KW-0812">Transmembrane</keyword>
<evidence type="ECO:0000256" key="6">
    <source>
        <dbReference type="SAM" id="Phobius"/>
    </source>
</evidence>
<dbReference type="Pfam" id="PF01545">
    <property type="entry name" value="Cation_efflux"/>
    <property type="match status" value="1"/>
</dbReference>
<feature type="compositionally biased region" description="Polar residues" evidence="5">
    <location>
        <begin position="229"/>
        <end position="250"/>
    </location>
</feature>
<gene>
    <name evidence="8" type="ORF">P691DRAFT_805316</name>
</gene>
<evidence type="ECO:0000256" key="3">
    <source>
        <dbReference type="ARBA" id="ARBA00022989"/>
    </source>
</evidence>
<keyword evidence="9" id="KW-1185">Reference proteome</keyword>
<feature type="region of interest" description="Disordered" evidence="5">
    <location>
        <begin position="228"/>
        <end position="305"/>
    </location>
</feature>
<dbReference type="Proteomes" id="UP000807342">
    <property type="component" value="Unassembled WGS sequence"/>
</dbReference>
<evidence type="ECO:0000256" key="2">
    <source>
        <dbReference type="ARBA" id="ARBA00022692"/>
    </source>
</evidence>
<evidence type="ECO:0000313" key="8">
    <source>
        <dbReference type="EMBL" id="KAF9445668.1"/>
    </source>
</evidence>
<accession>A0A9P5X6E3</accession>
<evidence type="ECO:0000256" key="4">
    <source>
        <dbReference type="ARBA" id="ARBA00023136"/>
    </source>
</evidence>
<evidence type="ECO:0000256" key="1">
    <source>
        <dbReference type="ARBA" id="ARBA00004141"/>
    </source>
</evidence>
<feature type="transmembrane region" description="Helical" evidence="6">
    <location>
        <begin position="608"/>
        <end position="632"/>
    </location>
</feature>
<feature type="compositionally biased region" description="Basic residues" evidence="5">
    <location>
        <begin position="294"/>
        <end position="305"/>
    </location>
</feature>
<feature type="compositionally biased region" description="Basic residues" evidence="5">
    <location>
        <begin position="185"/>
        <end position="194"/>
    </location>
</feature>
<protein>
    <recommendedName>
        <fullName evidence="7">Cation efflux protein transmembrane domain-containing protein</fullName>
    </recommendedName>
</protein>
<proteinExistence type="predicted"/>
<dbReference type="InterPro" id="IPR027469">
    <property type="entry name" value="Cation_efflux_TMD_sf"/>
</dbReference>
<feature type="region of interest" description="Disordered" evidence="5">
    <location>
        <begin position="1"/>
        <end position="213"/>
    </location>
</feature>
<feature type="compositionally biased region" description="Polar residues" evidence="5">
    <location>
        <begin position="159"/>
        <end position="184"/>
    </location>
</feature>
<comment type="caution">
    <text evidence="8">The sequence shown here is derived from an EMBL/GenBank/DDBJ whole genome shotgun (WGS) entry which is preliminary data.</text>
</comment>
<evidence type="ECO:0000256" key="5">
    <source>
        <dbReference type="SAM" id="MobiDB-lite"/>
    </source>
</evidence>
<sequence>MEATTNMHRRKSSKDLEDEETIFPIMPTVNDPRPTIVLAPVPPGDRSQPAHSRSTSIAGPSSFSPGLAPVPASAGPYRTTFNGIPNGRPLNGFNGLNAPASASPFKTTFGHNHGRTRSVSGPFVPPQPSPLASSFPLSPQTPPSSSSSTMNTLPLPPQLTASKSLPSDGTSSLTLNDAPSTSPKQSRRHTRLHSRNLSIFFPRPGSLPTSSIAEDGSQELELGHDIEAPTSSIPTANSSVQFPRSQSMSNGHAPPTPLGVGFTFGGRPPASSTPTPPTMGGFSDSDPSSASTTKSRRGHHHKHSMSHSFFSFLEPGATGVRPNGVPLTSPAATEELHTQPTPIPVSPWTPTPALPTTPSASGSLHEDGDGAEGLSMGPAIGALGQFLVGAWLWVCGQRIGSLSCTGIGYWVVFDAFGVGVEKVLPGWLNSKKDELMNARERERDALRRPYGNKRVLTVLMFAQAVYLLFSAVYVCKETIEHVLLTAGEGHHHHPGEDDDWIGIEFPPLMTLFTFCSIIATALLYNNHVKLIDVTGNRIPTPFAFIRSLIQSSRTHHAYMNNTPSSSNTPLSNLLSNPYITSPLLFCVAMFGIAVFVPPTQHRPADLVLATFIALVTFKVSYRACVVLGTVLLQTSPGRGLPSGKMEAFLRVMREVERHPNVLHLPAPHIWQLTPSSARSGKDEAGETLIVTLQLHVREDLGDDEMLKLTQWTWERVIRALGGGGSGMNGKLGMVNGDVGKGAKGGVEVTVGVVRG</sequence>
<comment type="subcellular location">
    <subcellularLocation>
        <location evidence="1">Membrane</location>
        <topology evidence="1">Multi-pass membrane protein</topology>
    </subcellularLocation>
</comment>
<name>A0A9P5X6E3_9AGAR</name>